<keyword evidence="2 10" id="KW-0812">Transmembrane</keyword>
<dbReference type="PROSITE" id="PS50089">
    <property type="entry name" value="ZF_RING_2"/>
    <property type="match status" value="1"/>
</dbReference>
<evidence type="ECO:0000256" key="4">
    <source>
        <dbReference type="ARBA" id="ARBA00022771"/>
    </source>
</evidence>
<comment type="subcellular location">
    <subcellularLocation>
        <location evidence="1">Membrane</location>
    </subcellularLocation>
</comment>
<evidence type="ECO:0000259" key="11">
    <source>
        <dbReference type="PROSITE" id="PS50089"/>
    </source>
</evidence>
<dbReference type="Pfam" id="PF13639">
    <property type="entry name" value="zf-RING_2"/>
    <property type="match status" value="1"/>
</dbReference>
<feature type="compositionally biased region" description="Low complexity" evidence="9">
    <location>
        <begin position="247"/>
        <end position="257"/>
    </location>
</feature>
<keyword evidence="7 10" id="KW-0472">Membrane</keyword>
<evidence type="ECO:0000256" key="7">
    <source>
        <dbReference type="ARBA" id="ARBA00023136"/>
    </source>
</evidence>
<evidence type="ECO:0000256" key="9">
    <source>
        <dbReference type="SAM" id="MobiDB-lite"/>
    </source>
</evidence>
<feature type="region of interest" description="Disordered" evidence="9">
    <location>
        <begin position="246"/>
        <end position="266"/>
    </location>
</feature>
<dbReference type="AlphaFoldDB" id="A0A0B7NGU3"/>
<dbReference type="SMART" id="SM00184">
    <property type="entry name" value="RING"/>
    <property type="match status" value="1"/>
</dbReference>
<dbReference type="STRING" id="35722.A0A0B7NGU3"/>
<evidence type="ECO:0000313" key="12">
    <source>
        <dbReference type="EMBL" id="CEP16642.1"/>
    </source>
</evidence>
<proteinExistence type="predicted"/>
<keyword evidence="4 8" id="KW-0863">Zinc-finger</keyword>
<evidence type="ECO:0000256" key="6">
    <source>
        <dbReference type="ARBA" id="ARBA00022989"/>
    </source>
</evidence>
<feature type="transmembrane region" description="Helical" evidence="10">
    <location>
        <begin position="274"/>
        <end position="292"/>
    </location>
</feature>
<dbReference type="PROSITE" id="PS00518">
    <property type="entry name" value="ZF_RING_1"/>
    <property type="match status" value="1"/>
</dbReference>
<feature type="compositionally biased region" description="Polar residues" evidence="9">
    <location>
        <begin position="445"/>
        <end position="454"/>
    </location>
</feature>
<dbReference type="OrthoDB" id="8062037at2759"/>
<evidence type="ECO:0000256" key="1">
    <source>
        <dbReference type="ARBA" id="ARBA00004370"/>
    </source>
</evidence>
<evidence type="ECO:0000313" key="13">
    <source>
        <dbReference type="Proteomes" id="UP000054107"/>
    </source>
</evidence>
<dbReference type="PANTHER" id="PTHR46539:SF1">
    <property type="entry name" value="E3 UBIQUITIN-PROTEIN LIGASE ATL42"/>
    <property type="match status" value="1"/>
</dbReference>
<evidence type="ECO:0000256" key="8">
    <source>
        <dbReference type="PROSITE-ProRule" id="PRU00175"/>
    </source>
</evidence>
<keyword evidence="13" id="KW-1185">Reference proteome</keyword>
<feature type="compositionally biased region" description="Polar residues" evidence="9">
    <location>
        <begin position="408"/>
        <end position="438"/>
    </location>
</feature>
<organism evidence="12 13">
    <name type="scientific">Parasitella parasitica</name>
    <dbReference type="NCBI Taxonomy" id="35722"/>
    <lineage>
        <taxon>Eukaryota</taxon>
        <taxon>Fungi</taxon>
        <taxon>Fungi incertae sedis</taxon>
        <taxon>Mucoromycota</taxon>
        <taxon>Mucoromycotina</taxon>
        <taxon>Mucoromycetes</taxon>
        <taxon>Mucorales</taxon>
        <taxon>Mucorineae</taxon>
        <taxon>Mucoraceae</taxon>
        <taxon>Parasitella</taxon>
    </lineage>
</organism>
<dbReference type="PANTHER" id="PTHR46539">
    <property type="entry name" value="E3 UBIQUITIN-PROTEIN LIGASE ATL42"/>
    <property type="match status" value="1"/>
</dbReference>
<feature type="domain" description="RING-type" evidence="11">
    <location>
        <begin position="349"/>
        <end position="391"/>
    </location>
</feature>
<evidence type="ECO:0000256" key="5">
    <source>
        <dbReference type="ARBA" id="ARBA00022833"/>
    </source>
</evidence>
<keyword evidence="6 10" id="KW-1133">Transmembrane helix</keyword>
<dbReference type="GO" id="GO:0008270">
    <property type="term" value="F:zinc ion binding"/>
    <property type="evidence" value="ECO:0007669"/>
    <property type="project" value="UniProtKB-KW"/>
</dbReference>
<dbReference type="Gene3D" id="3.30.40.10">
    <property type="entry name" value="Zinc/RING finger domain, C3HC4 (zinc finger)"/>
    <property type="match status" value="1"/>
</dbReference>
<dbReference type="Proteomes" id="UP000054107">
    <property type="component" value="Unassembled WGS sequence"/>
</dbReference>
<gene>
    <name evidence="12" type="primary">PARPA_10914.1 scaffold 41991</name>
</gene>
<sequence length="454" mass="51380">MKIVFLINAEGCTRPKRQTALNVQDFKAQASPENPFIWQILAEYDLAESNKTKMYLPKTSLKIYCQDFQTVFENKDRWGYNERLVIDFGDGCPQTTIDDIEELNGNWATSPSMMSQPSIALVQRGGRCSPWSEKISTIQNLSSTYALKVSGIVIYDNNYYNDTAFIPESTEDASYPKWTSALPNNRNIKYMTDNSVDTGSTFVAVYFVPRNYIDYLNSTLIQKTLKMNGTHQMYTQLTFSLGENNFPSSSDPSASASMNDDQNDMDSEHDKRNYIIYSVTAAAVVILAYVITRWCRAFARSRVLRDIEASPQGNLLMQDRVDGVIPFEQLQHLCPIEKYSDATMLNSTCAICLDDLDDDYYVRVLPCHHGYCTACIDVWLTKKASKCPICKYDCRIFLQEKGLLETEGSQQENASVSNDPPLPANTTAEVNIEPVSSPQHRDFRSNSIVVDNPR</sequence>
<accession>A0A0B7NGU3</accession>
<feature type="region of interest" description="Disordered" evidence="9">
    <location>
        <begin position="408"/>
        <end position="454"/>
    </location>
</feature>
<evidence type="ECO:0000256" key="10">
    <source>
        <dbReference type="SAM" id="Phobius"/>
    </source>
</evidence>
<dbReference type="GO" id="GO:0016020">
    <property type="term" value="C:membrane"/>
    <property type="evidence" value="ECO:0007669"/>
    <property type="project" value="UniProtKB-SubCell"/>
</dbReference>
<dbReference type="InterPro" id="IPR013083">
    <property type="entry name" value="Znf_RING/FYVE/PHD"/>
</dbReference>
<dbReference type="SUPFAM" id="SSF57850">
    <property type="entry name" value="RING/U-box"/>
    <property type="match status" value="1"/>
</dbReference>
<dbReference type="InterPro" id="IPR001841">
    <property type="entry name" value="Znf_RING"/>
</dbReference>
<evidence type="ECO:0000256" key="2">
    <source>
        <dbReference type="ARBA" id="ARBA00022692"/>
    </source>
</evidence>
<dbReference type="InterPro" id="IPR017907">
    <property type="entry name" value="Znf_RING_CS"/>
</dbReference>
<evidence type="ECO:0000256" key="3">
    <source>
        <dbReference type="ARBA" id="ARBA00022723"/>
    </source>
</evidence>
<protein>
    <recommendedName>
        <fullName evidence="11">RING-type domain-containing protein</fullName>
    </recommendedName>
</protein>
<name>A0A0B7NGU3_9FUNG</name>
<dbReference type="EMBL" id="LN733222">
    <property type="protein sequence ID" value="CEP16642.1"/>
    <property type="molecule type" value="Genomic_DNA"/>
</dbReference>
<reference evidence="12 13" key="1">
    <citation type="submission" date="2014-09" db="EMBL/GenBank/DDBJ databases">
        <authorList>
            <person name="Ellenberger Sabrina"/>
        </authorList>
    </citation>
    <scope>NUCLEOTIDE SEQUENCE [LARGE SCALE GENOMIC DNA]</scope>
    <source>
        <strain evidence="12 13">CBS 412.66</strain>
    </source>
</reference>
<keyword evidence="5" id="KW-0862">Zinc</keyword>
<keyword evidence="3" id="KW-0479">Metal-binding</keyword>